<keyword evidence="2" id="KW-0812">Transmembrane</keyword>
<protein>
    <submittedName>
        <fullName evidence="3">SipW-dependent-type signal peptide-containing protein</fullName>
    </submittedName>
</protein>
<organism evidence="3 4">
    <name type="scientific">Halobacterium litoreum</name>
    <dbReference type="NCBI Taxonomy" id="2039234"/>
    <lineage>
        <taxon>Archaea</taxon>
        <taxon>Methanobacteriati</taxon>
        <taxon>Methanobacteriota</taxon>
        <taxon>Stenosarchaea group</taxon>
        <taxon>Halobacteria</taxon>
        <taxon>Halobacteriales</taxon>
        <taxon>Halobacteriaceae</taxon>
        <taxon>Halobacterium</taxon>
    </lineage>
</organism>
<dbReference type="Proteomes" id="UP001595660">
    <property type="component" value="Unassembled WGS sequence"/>
</dbReference>
<gene>
    <name evidence="3" type="ORF">ACFOKC_03975</name>
</gene>
<dbReference type="AlphaFoldDB" id="A0ABD5NCI2"/>
<dbReference type="RefSeq" id="WP_232571986.1">
    <property type="nucleotide sequence ID" value="NZ_CP089466.1"/>
</dbReference>
<reference evidence="3 4" key="1">
    <citation type="journal article" date="2019" name="Int. J. Syst. Evol. Microbiol.">
        <title>The Global Catalogue of Microorganisms (GCM) 10K type strain sequencing project: providing services to taxonomists for standard genome sequencing and annotation.</title>
        <authorList>
            <consortium name="The Broad Institute Genomics Platform"/>
            <consortium name="The Broad Institute Genome Sequencing Center for Infectious Disease"/>
            <person name="Wu L."/>
            <person name="Ma J."/>
        </authorList>
    </citation>
    <scope>NUCLEOTIDE SEQUENCE [LARGE SCALE GENOMIC DNA]</scope>
    <source>
        <strain evidence="3 4">CGMCC 1.12562</strain>
    </source>
</reference>
<name>A0ABD5NCI2_9EURY</name>
<dbReference type="InterPro" id="IPR023833">
    <property type="entry name" value="Signal_pept_SipW-depend-type"/>
</dbReference>
<dbReference type="PROSITE" id="PS51318">
    <property type="entry name" value="TAT"/>
    <property type="match status" value="1"/>
</dbReference>
<dbReference type="NCBIfam" id="TIGR04088">
    <property type="entry name" value="cognate_SipW"/>
    <property type="match status" value="1"/>
</dbReference>
<feature type="region of interest" description="Disordered" evidence="1">
    <location>
        <begin position="333"/>
        <end position="357"/>
    </location>
</feature>
<feature type="transmembrane region" description="Helical" evidence="2">
    <location>
        <begin position="12"/>
        <end position="35"/>
    </location>
</feature>
<evidence type="ECO:0000256" key="2">
    <source>
        <dbReference type="SAM" id="Phobius"/>
    </source>
</evidence>
<keyword evidence="2" id="KW-1133">Transmembrane helix</keyword>
<keyword evidence="2" id="KW-0472">Membrane</keyword>
<proteinExistence type="predicted"/>
<evidence type="ECO:0000313" key="4">
    <source>
        <dbReference type="Proteomes" id="UP001595660"/>
    </source>
</evidence>
<dbReference type="GeneID" id="69117205"/>
<dbReference type="InterPro" id="IPR006311">
    <property type="entry name" value="TAT_signal"/>
</dbReference>
<comment type="caution">
    <text evidence="3">The sequence shown here is derived from an EMBL/GenBank/DDBJ whole genome shotgun (WGS) entry which is preliminary data.</text>
</comment>
<evidence type="ECO:0000313" key="3">
    <source>
        <dbReference type="EMBL" id="MFC3476876.1"/>
    </source>
</evidence>
<accession>A0ABD5NCI2</accession>
<evidence type="ECO:0000256" key="1">
    <source>
        <dbReference type="SAM" id="MobiDB-lite"/>
    </source>
</evidence>
<dbReference type="EMBL" id="JBHRWN010000002">
    <property type="protein sequence ID" value="MFC3476876.1"/>
    <property type="molecule type" value="Genomic_DNA"/>
</dbReference>
<keyword evidence="4" id="KW-1185">Reference proteome</keyword>
<sequence>MSDDKFQLSRRRVLAGLGGIGAGAALGGTGTMAFLSDEESSEGNMMTAGTLDLKLDWEHYYHGNKHDRGWDKQPPTNDAGPMFELDDVKPGDWGCGVVSVHLSGNPAHVWFRTSDVENHEHGRTEPEYEVDDTKDKGELAKKTKFVAFPLGCFKKEQNAQALIDADSRPSMDEFTMSEDGDGEYCYYKGSMKDALYHFKDGKYLGAKKRNRVCYFGFCWKVPKHVGNVIQGDSLSFDMDFYAEQKRHNRNPDNPWKQDGLRSCDGNGVVDLPVSQGDLSVDATHNDSTTSFMVEVPDGVFPDGSPDTANHAEIFLGDSAGNWVTQLRYSSASDGNVPYADGSRQENGGSWEDFDDLGSGYSTSAGDDQFTITVPSSYLADNEICALGLDVTKVDGDANSISIGSITGSGDGKPWDDGGNLVEL</sequence>